<name>A0A382DEP3_9ZZZZ</name>
<protein>
    <recommendedName>
        <fullName evidence="2">HTH cro/C1-type domain-containing protein</fullName>
    </recommendedName>
</protein>
<accession>A0A382DEP3</accession>
<dbReference type="Gene3D" id="1.10.260.40">
    <property type="entry name" value="lambda repressor-like DNA-binding domains"/>
    <property type="match status" value="1"/>
</dbReference>
<feature type="non-terminal residue" evidence="3">
    <location>
        <position position="1"/>
    </location>
</feature>
<dbReference type="PANTHER" id="PTHR46558:SF11">
    <property type="entry name" value="HTH-TYPE TRANSCRIPTIONAL REGULATOR XRE"/>
    <property type="match status" value="1"/>
</dbReference>
<dbReference type="SMART" id="SM00530">
    <property type="entry name" value="HTH_XRE"/>
    <property type="match status" value="1"/>
</dbReference>
<dbReference type="InterPro" id="IPR001387">
    <property type="entry name" value="Cro/C1-type_HTH"/>
</dbReference>
<evidence type="ECO:0000313" key="3">
    <source>
        <dbReference type="EMBL" id="SVB36454.1"/>
    </source>
</evidence>
<sequence length="69" mass="7552">VNRLREQRKARGLTQAQLAAAVLVSRKTINTIENGVFVPSTTLALRLAGELGCKVEELFQLPGSVFEKN</sequence>
<dbReference type="InterPro" id="IPR010982">
    <property type="entry name" value="Lambda_DNA-bd_dom_sf"/>
</dbReference>
<keyword evidence="1" id="KW-0238">DNA-binding</keyword>
<dbReference type="EMBL" id="UINC01038849">
    <property type="protein sequence ID" value="SVB36454.1"/>
    <property type="molecule type" value="Genomic_DNA"/>
</dbReference>
<evidence type="ECO:0000256" key="1">
    <source>
        <dbReference type="ARBA" id="ARBA00023125"/>
    </source>
</evidence>
<dbReference type="CDD" id="cd00093">
    <property type="entry name" value="HTH_XRE"/>
    <property type="match status" value="1"/>
</dbReference>
<reference evidence="3" key="1">
    <citation type="submission" date="2018-05" db="EMBL/GenBank/DDBJ databases">
        <authorList>
            <person name="Lanie J.A."/>
            <person name="Ng W.-L."/>
            <person name="Kazmierczak K.M."/>
            <person name="Andrzejewski T.M."/>
            <person name="Davidsen T.M."/>
            <person name="Wayne K.J."/>
            <person name="Tettelin H."/>
            <person name="Glass J.I."/>
            <person name="Rusch D."/>
            <person name="Podicherti R."/>
            <person name="Tsui H.-C.T."/>
            <person name="Winkler M.E."/>
        </authorList>
    </citation>
    <scope>NUCLEOTIDE SEQUENCE</scope>
</reference>
<proteinExistence type="predicted"/>
<gene>
    <name evidence="3" type="ORF">METZ01_LOCUS189308</name>
</gene>
<dbReference type="PANTHER" id="PTHR46558">
    <property type="entry name" value="TRACRIPTIONAL REGULATORY PROTEIN-RELATED-RELATED"/>
    <property type="match status" value="1"/>
</dbReference>
<feature type="domain" description="HTH cro/C1-type" evidence="2">
    <location>
        <begin position="4"/>
        <end position="58"/>
    </location>
</feature>
<dbReference type="Pfam" id="PF01381">
    <property type="entry name" value="HTH_3"/>
    <property type="match status" value="1"/>
</dbReference>
<dbReference type="PROSITE" id="PS50943">
    <property type="entry name" value="HTH_CROC1"/>
    <property type="match status" value="1"/>
</dbReference>
<dbReference type="SUPFAM" id="SSF47413">
    <property type="entry name" value="lambda repressor-like DNA-binding domains"/>
    <property type="match status" value="1"/>
</dbReference>
<evidence type="ECO:0000259" key="2">
    <source>
        <dbReference type="PROSITE" id="PS50943"/>
    </source>
</evidence>
<organism evidence="3">
    <name type="scientific">marine metagenome</name>
    <dbReference type="NCBI Taxonomy" id="408172"/>
    <lineage>
        <taxon>unclassified sequences</taxon>
        <taxon>metagenomes</taxon>
        <taxon>ecological metagenomes</taxon>
    </lineage>
</organism>
<dbReference type="GO" id="GO:0003677">
    <property type="term" value="F:DNA binding"/>
    <property type="evidence" value="ECO:0007669"/>
    <property type="project" value="UniProtKB-KW"/>
</dbReference>
<dbReference type="AlphaFoldDB" id="A0A382DEP3"/>